<accession>F7XU20</accession>
<organism evidence="1 2">
    <name type="scientific">Midichloria mitochondrii (strain IricVA)</name>
    <dbReference type="NCBI Taxonomy" id="696127"/>
    <lineage>
        <taxon>Bacteria</taxon>
        <taxon>Pseudomonadati</taxon>
        <taxon>Pseudomonadota</taxon>
        <taxon>Alphaproteobacteria</taxon>
        <taxon>Rickettsiales</taxon>
        <taxon>Candidatus Midichloriaceae</taxon>
        <taxon>Candidatus Midichloria</taxon>
    </lineage>
</organism>
<gene>
    <name evidence="1" type="ordered locus">midi_01102</name>
</gene>
<evidence type="ECO:0000313" key="2">
    <source>
        <dbReference type="Proteomes" id="UP000006639"/>
    </source>
</evidence>
<sequence length="42" mass="4937">MIDDSKDLAAQADMIVESIEQDSHYIVDIIISRLKRHYNILY</sequence>
<dbReference type="EMBL" id="CP002130">
    <property type="protein sequence ID" value="AEI89379.1"/>
    <property type="molecule type" value="Genomic_DNA"/>
</dbReference>
<dbReference type="AlphaFoldDB" id="F7XU20"/>
<dbReference type="KEGG" id="mmn:midi_01102"/>
<dbReference type="STRING" id="696127.midi_01102"/>
<reference evidence="1 2" key="1">
    <citation type="journal article" date="2011" name="Mol. Biol. Evol.">
        <title>Phylogenomic evidence for the presence of a flagellum and cbb3 oxidase in the free-living mitochondrial ancestor.</title>
        <authorList>
            <person name="Sassera D."/>
            <person name="Lo N."/>
            <person name="Epis S."/>
            <person name="D'Auria G."/>
            <person name="Montagna M."/>
            <person name="Comandatore F."/>
            <person name="Horner D."/>
            <person name="Pereto J."/>
            <person name="Luciano A.M."/>
            <person name="Franciosi F."/>
            <person name="Ferri E."/>
            <person name="Crotti E."/>
            <person name="Bazzocchi C."/>
            <person name="Daffonchio D."/>
            <person name="Sacchi L."/>
            <person name="Moya A."/>
            <person name="Latorre A."/>
            <person name="Bandi C."/>
        </authorList>
    </citation>
    <scope>NUCLEOTIDE SEQUENCE [LARGE SCALE GENOMIC DNA]</scope>
    <source>
        <strain evidence="1 2">IricVA</strain>
    </source>
</reference>
<name>F7XU20_MIDMI</name>
<dbReference type="HOGENOM" id="CLU_3254135_0_0_5"/>
<protein>
    <submittedName>
        <fullName evidence="1">Uncharacterized protein</fullName>
    </submittedName>
</protein>
<proteinExistence type="predicted"/>
<dbReference type="Proteomes" id="UP000006639">
    <property type="component" value="Chromosome"/>
</dbReference>
<evidence type="ECO:0000313" key="1">
    <source>
        <dbReference type="EMBL" id="AEI89379.1"/>
    </source>
</evidence>
<keyword evidence="2" id="KW-1185">Reference proteome</keyword>